<reference evidence="7 8" key="1">
    <citation type="submission" date="2019-08" db="EMBL/GenBank/DDBJ databases">
        <title>Complete genome sequence of Candidatus Uab amorphum.</title>
        <authorList>
            <person name="Shiratori T."/>
            <person name="Suzuki S."/>
            <person name="Kakizawa Y."/>
            <person name="Ishida K."/>
        </authorList>
    </citation>
    <scope>NUCLEOTIDE SEQUENCE [LARGE SCALE GENOMIC DNA]</scope>
    <source>
        <strain evidence="7 8">SRT547</strain>
    </source>
</reference>
<organism evidence="7 8">
    <name type="scientific">Uabimicrobium amorphum</name>
    <dbReference type="NCBI Taxonomy" id="2596890"/>
    <lineage>
        <taxon>Bacteria</taxon>
        <taxon>Pseudomonadati</taxon>
        <taxon>Planctomycetota</taxon>
        <taxon>Candidatus Uabimicrobiia</taxon>
        <taxon>Candidatus Uabimicrobiales</taxon>
        <taxon>Candidatus Uabimicrobiaceae</taxon>
        <taxon>Candidatus Uabimicrobium</taxon>
    </lineage>
</organism>
<dbReference type="InterPro" id="IPR006641">
    <property type="entry name" value="YqgF/RNaseH-like_dom"/>
</dbReference>
<keyword evidence="2 5" id="KW-0690">Ribosome biogenesis</keyword>
<dbReference type="EMBL" id="AP019860">
    <property type="protein sequence ID" value="BBM84260.1"/>
    <property type="molecule type" value="Genomic_DNA"/>
</dbReference>
<dbReference type="SUPFAM" id="SSF53098">
    <property type="entry name" value="Ribonuclease H-like"/>
    <property type="match status" value="1"/>
</dbReference>
<dbReference type="AlphaFoldDB" id="A0A5S9INE2"/>
<dbReference type="HAMAP" id="MF_00651">
    <property type="entry name" value="Nuclease_YqgF"/>
    <property type="match status" value="1"/>
</dbReference>
<evidence type="ECO:0000256" key="3">
    <source>
        <dbReference type="ARBA" id="ARBA00022722"/>
    </source>
</evidence>
<evidence type="ECO:0000256" key="2">
    <source>
        <dbReference type="ARBA" id="ARBA00022517"/>
    </source>
</evidence>
<dbReference type="GO" id="GO:0004518">
    <property type="term" value="F:nuclease activity"/>
    <property type="evidence" value="ECO:0007669"/>
    <property type="project" value="UniProtKB-KW"/>
</dbReference>
<gene>
    <name evidence="7" type="ORF">UABAM_02617</name>
</gene>
<keyword evidence="1 5" id="KW-0963">Cytoplasm</keyword>
<proteinExistence type="inferred from homology"/>
<dbReference type="EC" id="3.1.-.-" evidence="5"/>
<comment type="function">
    <text evidence="5">Could be a nuclease involved in processing of the 5'-end of pre-16S rRNA.</text>
</comment>
<dbReference type="RefSeq" id="WP_151968426.1">
    <property type="nucleotide sequence ID" value="NZ_AP019860.1"/>
</dbReference>
<evidence type="ECO:0000259" key="6">
    <source>
        <dbReference type="SMART" id="SM00732"/>
    </source>
</evidence>
<dbReference type="GO" id="GO:0005829">
    <property type="term" value="C:cytosol"/>
    <property type="evidence" value="ECO:0007669"/>
    <property type="project" value="TreeGrafter"/>
</dbReference>
<comment type="subcellular location">
    <subcellularLocation>
        <location evidence="5">Cytoplasm</location>
    </subcellularLocation>
</comment>
<dbReference type="GO" id="GO:0000967">
    <property type="term" value="P:rRNA 5'-end processing"/>
    <property type="evidence" value="ECO:0007669"/>
    <property type="project" value="UniProtKB-UniRule"/>
</dbReference>
<keyword evidence="3 5" id="KW-0540">Nuclease</keyword>
<accession>A0A5S9INE2</accession>
<dbReference type="SMART" id="SM00732">
    <property type="entry name" value="YqgFc"/>
    <property type="match status" value="1"/>
</dbReference>
<keyword evidence="8" id="KW-1185">Reference proteome</keyword>
<evidence type="ECO:0000256" key="4">
    <source>
        <dbReference type="ARBA" id="ARBA00022801"/>
    </source>
</evidence>
<dbReference type="InterPro" id="IPR037027">
    <property type="entry name" value="YqgF/RNaseH-like_dom_sf"/>
</dbReference>
<dbReference type="KEGG" id="uam:UABAM_02617"/>
<dbReference type="GO" id="GO:0016788">
    <property type="term" value="F:hydrolase activity, acting on ester bonds"/>
    <property type="evidence" value="ECO:0007669"/>
    <property type="project" value="UniProtKB-UniRule"/>
</dbReference>
<evidence type="ECO:0000256" key="5">
    <source>
        <dbReference type="HAMAP-Rule" id="MF_00651"/>
    </source>
</evidence>
<dbReference type="InterPro" id="IPR005227">
    <property type="entry name" value="YqgF"/>
</dbReference>
<protein>
    <recommendedName>
        <fullName evidence="5">Putative pre-16S rRNA nuclease</fullName>
        <ecNumber evidence="5">3.1.-.-</ecNumber>
    </recommendedName>
</protein>
<dbReference type="InterPro" id="IPR012337">
    <property type="entry name" value="RNaseH-like_sf"/>
</dbReference>
<dbReference type="OrthoDB" id="9790539at2"/>
<comment type="similarity">
    <text evidence="5">Belongs to the YqgF HJR family.</text>
</comment>
<dbReference type="NCBIfam" id="TIGR00250">
    <property type="entry name" value="RNAse_H_YqgF"/>
    <property type="match status" value="1"/>
</dbReference>
<dbReference type="PANTHER" id="PTHR33317:SF4">
    <property type="entry name" value="POLYNUCLEOTIDYL TRANSFERASE, RIBONUCLEASE H-LIKE SUPERFAMILY PROTEIN"/>
    <property type="match status" value="1"/>
</dbReference>
<dbReference type="Pfam" id="PF03652">
    <property type="entry name" value="RuvX"/>
    <property type="match status" value="1"/>
</dbReference>
<dbReference type="PANTHER" id="PTHR33317">
    <property type="entry name" value="POLYNUCLEOTIDYL TRANSFERASE, RIBONUCLEASE H-LIKE SUPERFAMILY PROTEIN"/>
    <property type="match status" value="1"/>
</dbReference>
<dbReference type="Proteomes" id="UP000326354">
    <property type="component" value="Chromosome"/>
</dbReference>
<dbReference type="Gene3D" id="3.30.420.140">
    <property type="entry name" value="YqgF/RNase H-like domain"/>
    <property type="match status" value="1"/>
</dbReference>
<evidence type="ECO:0000256" key="1">
    <source>
        <dbReference type="ARBA" id="ARBA00022490"/>
    </source>
</evidence>
<evidence type="ECO:0000313" key="8">
    <source>
        <dbReference type="Proteomes" id="UP000326354"/>
    </source>
</evidence>
<dbReference type="CDD" id="cd16964">
    <property type="entry name" value="YqgF"/>
    <property type="match status" value="1"/>
</dbReference>
<name>A0A5S9INE2_UABAM</name>
<sequence length="137" mass="15519">MNFTKILGIDYGRRRIGVAICGPLGIANPLTVITRKNNNVFDEFAEIIEENDVSKIVMGLPKNMDNTEGEMVKEVKEFAQELQEKFDIPIDFCDERLSSWEAQNSLKRLGMSPSKRKKIIDAVAAALILQNYVDQQK</sequence>
<feature type="domain" description="YqgF/RNase H-like" evidence="6">
    <location>
        <begin position="4"/>
        <end position="102"/>
    </location>
</feature>
<keyword evidence="4 5" id="KW-0378">Hydrolase</keyword>
<evidence type="ECO:0000313" key="7">
    <source>
        <dbReference type="EMBL" id="BBM84260.1"/>
    </source>
</evidence>